<dbReference type="InterPro" id="IPR036272">
    <property type="entry name" value="Methuselah_N_sf"/>
</dbReference>
<feature type="transmembrane region" description="Helical" evidence="9">
    <location>
        <begin position="633"/>
        <end position="654"/>
    </location>
</feature>
<dbReference type="OrthoDB" id="8191206at2759"/>
<proteinExistence type="inferred from homology"/>
<dbReference type="EMBL" id="LNIX01000003">
    <property type="protein sequence ID" value="OXA58698.1"/>
    <property type="molecule type" value="Genomic_DNA"/>
</dbReference>
<feature type="region of interest" description="Disordered" evidence="8">
    <location>
        <begin position="144"/>
        <end position="168"/>
    </location>
</feature>
<evidence type="ECO:0000256" key="7">
    <source>
        <dbReference type="ARBA" id="ARBA00023136"/>
    </source>
</evidence>
<keyword evidence="5 9" id="KW-1133">Transmembrane helix</keyword>
<dbReference type="OMA" id="FIHICAL"/>
<dbReference type="Gene3D" id="1.20.1070.10">
    <property type="entry name" value="Rhodopsin 7-helix transmembrane proteins"/>
    <property type="match status" value="1"/>
</dbReference>
<evidence type="ECO:0000256" key="3">
    <source>
        <dbReference type="ARBA" id="ARBA00022692"/>
    </source>
</evidence>
<dbReference type="InterPro" id="IPR052808">
    <property type="entry name" value="GPCR_Mth-like"/>
</dbReference>
<feature type="transmembrane region" description="Helical" evidence="9">
    <location>
        <begin position="490"/>
        <end position="515"/>
    </location>
</feature>
<evidence type="ECO:0000313" key="12">
    <source>
        <dbReference type="EMBL" id="OXA58698.1"/>
    </source>
</evidence>
<feature type="transmembrane region" description="Helical" evidence="9">
    <location>
        <begin position="585"/>
        <end position="612"/>
    </location>
</feature>
<keyword evidence="6" id="KW-0297">G-protein coupled receptor</keyword>
<keyword evidence="12" id="KW-0675">Receptor</keyword>
<feature type="transmembrane region" description="Helical" evidence="9">
    <location>
        <begin position="423"/>
        <end position="448"/>
    </location>
</feature>
<evidence type="ECO:0000256" key="4">
    <source>
        <dbReference type="ARBA" id="ARBA00022729"/>
    </source>
</evidence>
<dbReference type="AlphaFoldDB" id="A0A226ENC2"/>
<dbReference type="PROSITE" id="PS50261">
    <property type="entry name" value="G_PROTEIN_RECEP_F2_4"/>
    <property type="match status" value="1"/>
</dbReference>
<comment type="subcellular location">
    <subcellularLocation>
        <location evidence="1">Membrane</location>
        <topology evidence="1">Multi-pass membrane protein</topology>
    </subcellularLocation>
</comment>
<keyword evidence="13" id="KW-1185">Reference proteome</keyword>
<dbReference type="GO" id="GO:0007166">
    <property type="term" value="P:cell surface receptor signaling pathway"/>
    <property type="evidence" value="ECO:0007669"/>
    <property type="project" value="InterPro"/>
</dbReference>
<protein>
    <submittedName>
        <fullName evidence="12">Putative G-protein coupled receptor Mth-like 1</fullName>
    </submittedName>
</protein>
<dbReference type="InterPro" id="IPR000832">
    <property type="entry name" value="GPCR_2_secretin-like"/>
</dbReference>
<dbReference type="GO" id="GO:0016020">
    <property type="term" value="C:membrane"/>
    <property type="evidence" value="ECO:0007669"/>
    <property type="project" value="UniProtKB-SubCell"/>
</dbReference>
<feature type="region of interest" description="Disordered" evidence="8">
    <location>
        <begin position="715"/>
        <end position="736"/>
    </location>
</feature>
<keyword evidence="3 9" id="KW-0812">Transmembrane</keyword>
<feature type="chain" id="PRO_5013166729" evidence="10">
    <location>
        <begin position="40"/>
        <end position="736"/>
    </location>
</feature>
<dbReference type="PANTHER" id="PTHR46953:SF1">
    <property type="entry name" value="G-PROTEIN COUPLED RECEPTOR MTH-LIKE 1-RELATED"/>
    <property type="match status" value="1"/>
</dbReference>
<dbReference type="SUPFAM" id="SSF81321">
    <property type="entry name" value="Family A G protein-coupled receptor-like"/>
    <property type="match status" value="1"/>
</dbReference>
<comment type="similarity">
    <text evidence="2">Belongs to the G-protein coupled receptor 2 family. Mth subfamily.</text>
</comment>
<evidence type="ECO:0000256" key="2">
    <source>
        <dbReference type="ARBA" id="ARBA00008979"/>
    </source>
</evidence>
<accession>A0A226ENC2</accession>
<feature type="compositionally biased region" description="Basic and acidic residues" evidence="8">
    <location>
        <begin position="144"/>
        <end position="165"/>
    </location>
</feature>
<gene>
    <name evidence="12" type="ORF">Fcan01_08445</name>
</gene>
<comment type="caution">
    <text evidence="12">The sequence shown here is derived from an EMBL/GenBank/DDBJ whole genome shotgun (WGS) entry which is preliminary data.</text>
</comment>
<dbReference type="SUPFAM" id="SSF63877">
    <property type="entry name" value="Methuselah ectodomain"/>
    <property type="match status" value="2"/>
</dbReference>
<feature type="transmembrane region" description="Helical" evidence="9">
    <location>
        <begin position="660"/>
        <end position="682"/>
    </location>
</feature>
<evidence type="ECO:0000256" key="1">
    <source>
        <dbReference type="ARBA" id="ARBA00004141"/>
    </source>
</evidence>
<feature type="compositionally biased region" description="Basic and acidic residues" evidence="8">
    <location>
        <begin position="722"/>
        <end position="736"/>
    </location>
</feature>
<name>A0A226ENC2_FOLCA</name>
<keyword evidence="6" id="KW-0807">Transducer</keyword>
<organism evidence="12 13">
    <name type="scientific">Folsomia candida</name>
    <name type="common">Springtail</name>
    <dbReference type="NCBI Taxonomy" id="158441"/>
    <lineage>
        <taxon>Eukaryota</taxon>
        <taxon>Metazoa</taxon>
        <taxon>Ecdysozoa</taxon>
        <taxon>Arthropoda</taxon>
        <taxon>Hexapoda</taxon>
        <taxon>Collembola</taxon>
        <taxon>Entomobryomorpha</taxon>
        <taxon>Isotomoidea</taxon>
        <taxon>Isotomidae</taxon>
        <taxon>Proisotominae</taxon>
        <taxon>Folsomia</taxon>
    </lineage>
</organism>
<evidence type="ECO:0000256" key="9">
    <source>
        <dbReference type="SAM" id="Phobius"/>
    </source>
</evidence>
<evidence type="ECO:0000256" key="8">
    <source>
        <dbReference type="SAM" id="MobiDB-lite"/>
    </source>
</evidence>
<dbReference type="Proteomes" id="UP000198287">
    <property type="component" value="Unassembled WGS sequence"/>
</dbReference>
<dbReference type="InterPro" id="IPR017981">
    <property type="entry name" value="GPCR_2-like_7TM"/>
</dbReference>
<dbReference type="PANTHER" id="PTHR46953">
    <property type="entry name" value="G-PROTEIN COUPLED RECEPTOR MTH-LIKE 1-RELATED"/>
    <property type="match status" value="1"/>
</dbReference>
<keyword evidence="4 10" id="KW-0732">Signal</keyword>
<reference evidence="12 13" key="1">
    <citation type="submission" date="2015-12" db="EMBL/GenBank/DDBJ databases">
        <title>The genome of Folsomia candida.</title>
        <authorList>
            <person name="Faddeeva A."/>
            <person name="Derks M.F."/>
            <person name="Anvar Y."/>
            <person name="Smit S."/>
            <person name="Van Straalen N."/>
            <person name="Roelofs D."/>
        </authorList>
    </citation>
    <scope>NUCLEOTIDE SEQUENCE [LARGE SCALE GENOMIC DNA]</scope>
    <source>
        <strain evidence="12 13">VU population</strain>
        <tissue evidence="12">Whole body</tissue>
    </source>
</reference>
<feature type="transmembrane region" description="Helical" evidence="9">
    <location>
        <begin position="460"/>
        <end position="478"/>
    </location>
</feature>
<evidence type="ECO:0000313" key="13">
    <source>
        <dbReference type="Proteomes" id="UP000198287"/>
    </source>
</evidence>
<feature type="domain" description="G-protein coupled receptors family 2 profile 2" evidence="11">
    <location>
        <begin position="423"/>
        <end position="684"/>
    </location>
</feature>
<feature type="transmembrane region" description="Helical" evidence="9">
    <location>
        <begin position="535"/>
        <end position="556"/>
    </location>
</feature>
<dbReference type="Gene3D" id="2.170.180.11">
    <property type="entry name" value="Methuselah ectodomain, domain 2"/>
    <property type="match status" value="1"/>
</dbReference>
<keyword evidence="7 9" id="KW-0472">Membrane</keyword>
<dbReference type="CDD" id="cd15039">
    <property type="entry name" value="7tmB3_Methuselah-like"/>
    <property type="match status" value="1"/>
</dbReference>
<dbReference type="GO" id="GO:0004930">
    <property type="term" value="F:G protein-coupled receptor activity"/>
    <property type="evidence" value="ECO:0007669"/>
    <property type="project" value="UniProtKB-KW"/>
</dbReference>
<feature type="signal peptide" evidence="10">
    <location>
        <begin position="1"/>
        <end position="39"/>
    </location>
</feature>
<sequence length="736" mass="81938">MDSKTICVFNPYHHRRKPNNKWLTVVFLSVLLAPGVVECGGGKSGVSSGVEAQSLTAIENETVVKVRDKGQGSSSNAAGGGFGGVFGNVNSRTGKAGGGGGNSITSNELNHPYAFNAVDDEDASYDEEDDSSYTYDSFEDVKNTEDSEFIKEHDKPDEHDHDQQQQEKPMIGKCCRLGEGLTLRGGCDKIHEHNLFNNDQFWFPEKVYDVAAEKMVINNISDWDVHMSNKIQCRAGERAEIIYDMRRFTVLKDGSLYVYAHQKIVRPLDYCIDQELGKGQGRVVKACFTKEELCDDKQCLRKCCPKGSISEIIEGPTRFRCERSSLVEKYHFNDSNIVASNPTCSDGIRLEPIETYNISDNGTLQTPSFSAPLLSYCLDYFIDKAKGNTDERSLVPILKAMICFDTKYDELDSKGLIVLPHGVAVVFGITMIISAICLAVAAVISWRLPELRSLHGKCQLSHLVTMFFLYLCLGIVQVGTQHIPQGLCTFFGVFIHICALSSFLWLNLLCVNIYLTFRSLRPPLAAGRRDENRRLLFLCIYAWGIPAAFCLFLYTLDSSPSRLDPMPLPEYGHLKCLISNRGAEFAYLFGPVGVLLLCNGLLFCLTAQELLCGVWRLDNSDSINFRRKSMGIVVAKLGIVMGLGWILDVISWAIGTNSPYMFYAADLFNSFQGVLISVILLWRKRVLEVLHLRKPSITKDETLTARPFLSPKNGSVNAMSNGDHDTSLVIGHDQDQ</sequence>
<dbReference type="InterPro" id="IPR023311">
    <property type="entry name" value="Methusela_ecto_dom_2"/>
</dbReference>
<evidence type="ECO:0000256" key="10">
    <source>
        <dbReference type="SAM" id="SignalP"/>
    </source>
</evidence>
<dbReference type="Pfam" id="PF00002">
    <property type="entry name" value="7tm_2"/>
    <property type="match status" value="1"/>
</dbReference>
<evidence type="ECO:0000256" key="6">
    <source>
        <dbReference type="ARBA" id="ARBA00023040"/>
    </source>
</evidence>
<evidence type="ECO:0000256" key="5">
    <source>
        <dbReference type="ARBA" id="ARBA00022989"/>
    </source>
</evidence>
<evidence type="ECO:0000259" key="11">
    <source>
        <dbReference type="PROSITE" id="PS50261"/>
    </source>
</evidence>